<dbReference type="SMART" id="SM00355">
    <property type="entry name" value="ZnF_C2H2"/>
    <property type="match status" value="14"/>
</dbReference>
<sequence>MDTRFTTLILAIHLSPRNPRTKPQNRAVPPPESAQGVTNKAGMIGAVKCIVSLPVMGDMKTPDFDDLLAAFDIPDATSLDPKEAIQSTSDEPENHLKPSGMCLDENLSLSQSVPAPDVPAVSVIVKNTSRQESFEGTEKEGNHMGSTFLQNGFRSPEVGTELHASEQVYIKLEPGFINGDSSRGYDKHESLKAEPLPTFNQFSPISSPEPEDYSKDNGILNKQKAEESPYFSQASMYVPVDPCVVDSLRKPCETELSMFDEYCKKEQKSDCMDMERSAEEIRDADKSNSFLGVSLPFKEENSSGDEKVLSESPVGSSAVPPRQRIKPAHSKLSSCVAALVALQAKKVSLVPKEEPLSVSIEAPVTLKESIKGSPKMPKSPKSPRSPLEVVKKISKPPDSPMSVCSDTSSKDSPSVSAGSPPAIPKVRIKTIKMSSGEIKRTVTRILPRVEPDDMVKSPEDFQGENSSSGEDVKPLALQDDVKPLAPREDVKPLAPREDMKPLAPQEDVKSLAPREDVKPLAPREDVKPLAPLEDVKPLAPLEDVKPLAPLEDVKPLAPLEDVKPFAPREEGKTVAPREEGKTVAPREEGKTVAPREEGKTVAPREEGKTVTPREEGKTVAPREEGKTVAPREEGKTVALREDVKPLALREDVKPLAPRDDVKPLAPREDVKPLVPVEDGKHFAPRDGKPLAPPEDVTCSEKPRNPVKTLPPNVVSSQVTNAKNEKKKGATPSNPPNPTSGSTKTSSSSQNKKQSSATTTKAASNPTTQLPKAVHLANLNLVPNSVSVPVPAKPTPVKPIQPLTVPLVHQVKVAAPVIVEAFNKLLHSANPVPTYTPNLSPPPECNILLPSSGYTCLECGDSFALERSLTQHHNRRSVHIEVMCTQCCKTVQFYNKCSLLGHAREHKSKGLIMQCSQLMMKPISADQMLSASHTFAPATIVQISPATQRTTASVAQQNAWTGVAYAPAMPLYADPYGLIRHGFKCLECSRQVEDYTCLAGHYQRVAEEKDGLTCQVCQMMLPNKCSYSAHQRTHTHKSPYCCPECGVLCRSAYFQTHVKENCLHYTRKVAFRCIHCGVVFMSLGMLKVHIQDKHCEVFHKCSFCPMAFKSVESTAAHITALHPTANHKNAQIIYKCSCETVFNKKRLLHQHFYQNTNTLLVSVFKCPECLLAYMQKQLLVQHLKNVHGLPKAPEDTSSAQKKSDSTEKTADSATQGKAPSKSVGTAPRKDSESSESQQCLKLSGWTCGECSEWFTDRETYIFHMKKSHGKCMKRYPCRQCERSFNSNASLRRHVRNNHDTKKDFTCCYCTEKPTFPKPSLLANHILLMHGIKNPELSQVSKSAPVTSETPAQRGDKGQVTGTKRLISETREKPDAKKRKTLYKCAKCGFTADTSTKFLAHIPQHKTDDSTYQCMHCGLCYTSQLSLNRHLFIVHKVKEEEEEDDEGYRRKVSHEHKTSVAQNIKQERGESWECARCNLTFDLKSAYDTHVRTHRDNSSSKREKVSH</sequence>
<feature type="compositionally biased region" description="Low complexity" evidence="13">
    <location>
        <begin position="402"/>
        <end position="416"/>
    </location>
</feature>
<keyword evidence="6 12" id="KW-0863">Zinc-finger</keyword>
<feature type="region of interest" description="Disordered" evidence="13">
    <location>
        <begin position="561"/>
        <end position="766"/>
    </location>
</feature>
<dbReference type="Pfam" id="PF00096">
    <property type="entry name" value="zf-C2H2"/>
    <property type="match status" value="1"/>
</dbReference>
<dbReference type="Pfam" id="PF16622">
    <property type="entry name" value="zf-C2H2_11"/>
    <property type="match status" value="1"/>
</dbReference>
<dbReference type="GO" id="GO:0003677">
    <property type="term" value="F:DNA binding"/>
    <property type="evidence" value="ECO:0007669"/>
    <property type="project" value="UniProtKB-KW"/>
</dbReference>
<dbReference type="PROSITE" id="PS50157">
    <property type="entry name" value="ZINC_FINGER_C2H2_2"/>
    <property type="match status" value="8"/>
</dbReference>
<evidence type="ECO:0000313" key="16">
    <source>
        <dbReference type="Proteomes" id="UP000694569"/>
    </source>
</evidence>
<dbReference type="InterPro" id="IPR013087">
    <property type="entry name" value="Znf_C2H2_type"/>
</dbReference>
<feature type="domain" description="C2H2-type" evidence="14">
    <location>
        <begin position="1244"/>
        <end position="1267"/>
    </location>
</feature>
<evidence type="ECO:0000256" key="12">
    <source>
        <dbReference type="PROSITE-ProRule" id="PRU00042"/>
    </source>
</evidence>
<feature type="compositionally biased region" description="Basic and acidic residues" evidence="13">
    <location>
        <begin position="561"/>
        <end position="688"/>
    </location>
</feature>
<feature type="domain" description="C2H2-type" evidence="14">
    <location>
        <begin position="1470"/>
        <end position="1497"/>
    </location>
</feature>
<feature type="domain" description="C2H2-type" evidence="14">
    <location>
        <begin position="1410"/>
        <end position="1438"/>
    </location>
</feature>
<dbReference type="Ensembl" id="ENSLLET00000009690.1">
    <property type="protein sequence ID" value="ENSLLEP00000009331.1"/>
    <property type="gene ID" value="ENSLLEG00000005957.1"/>
</dbReference>
<organism evidence="15 16">
    <name type="scientific">Leptobrachium leishanense</name>
    <name type="common">Leishan spiny toad</name>
    <dbReference type="NCBI Taxonomy" id="445787"/>
    <lineage>
        <taxon>Eukaryota</taxon>
        <taxon>Metazoa</taxon>
        <taxon>Chordata</taxon>
        <taxon>Craniata</taxon>
        <taxon>Vertebrata</taxon>
        <taxon>Euteleostomi</taxon>
        <taxon>Amphibia</taxon>
        <taxon>Batrachia</taxon>
        <taxon>Anura</taxon>
        <taxon>Pelobatoidea</taxon>
        <taxon>Megophryidae</taxon>
        <taxon>Leptobrachium</taxon>
    </lineage>
</organism>
<reference evidence="15" key="2">
    <citation type="submission" date="2025-09" db="UniProtKB">
        <authorList>
            <consortium name="Ensembl"/>
        </authorList>
    </citation>
    <scope>IDENTIFICATION</scope>
</reference>
<evidence type="ECO:0000256" key="13">
    <source>
        <dbReference type="SAM" id="MobiDB-lite"/>
    </source>
</evidence>
<feature type="region of interest" description="Disordered" evidence="13">
    <location>
        <begin position="295"/>
        <end position="326"/>
    </location>
</feature>
<accession>A0A8C5PA72</accession>
<dbReference type="PANTHER" id="PTHR47222">
    <property type="entry name" value="ZINC FINGER PROTEIN 532-RELATED"/>
    <property type="match status" value="1"/>
</dbReference>
<feature type="compositionally biased region" description="Basic and acidic residues" evidence="13">
    <location>
        <begin position="297"/>
        <end position="309"/>
    </location>
</feature>
<keyword evidence="16" id="KW-1185">Reference proteome</keyword>
<evidence type="ECO:0000256" key="2">
    <source>
        <dbReference type="ARBA" id="ARBA00004123"/>
    </source>
</evidence>
<dbReference type="GO" id="GO:0008270">
    <property type="term" value="F:zinc ion binding"/>
    <property type="evidence" value="ECO:0007669"/>
    <property type="project" value="UniProtKB-KW"/>
</dbReference>
<evidence type="ECO:0000256" key="6">
    <source>
        <dbReference type="ARBA" id="ARBA00022771"/>
    </source>
</evidence>
<feature type="region of interest" description="Disordered" evidence="13">
    <location>
        <begin position="364"/>
        <end position="540"/>
    </location>
</feature>
<gene>
    <name evidence="15" type="primary">ZNF592</name>
</gene>
<evidence type="ECO:0000256" key="3">
    <source>
        <dbReference type="ARBA" id="ARBA00006991"/>
    </source>
</evidence>
<dbReference type="Gene3D" id="3.30.160.60">
    <property type="entry name" value="Classic Zinc Finger"/>
    <property type="match status" value="5"/>
</dbReference>
<feature type="domain" description="C2H2-type" evidence="14">
    <location>
        <begin position="1274"/>
        <end position="1302"/>
    </location>
</feature>
<feature type="region of interest" description="Disordered" evidence="13">
    <location>
        <begin position="181"/>
        <end position="214"/>
    </location>
</feature>
<feature type="region of interest" description="Disordered" evidence="13">
    <location>
        <begin position="1188"/>
        <end position="1233"/>
    </location>
</feature>
<evidence type="ECO:0000256" key="10">
    <source>
        <dbReference type="ARBA" id="ARBA00023163"/>
    </source>
</evidence>
<feature type="domain" description="C2H2-type" evidence="14">
    <location>
        <begin position="853"/>
        <end position="878"/>
    </location>
</feature>
<keyword evidence="11" id="KW-0539">Nucleus</keyword>
<dbReference type="PROSITE" id="PS00028">
    <property type="entry name" value="ZINC_FINGER_C2H2_1"/>
    <property type="match status" value="7"/>
</dbReference>
<dbReference type="GO" id="GO:0005634">
    <property type="term" value="C:nucleus"/>
    <property type="evidence" value="ECO:0007669"/>
    <property type="project" value="UniProtKB-SubCell"/>
</dbReference>
<keyword evidence="9" id="KW-0238">DNA-binding</keyword>
<protein>
    <submittedName>
        <fullName evidence="15">Zinc finger protein 592</fullName>
    </submittedName>
</protein>
<feature type="region of interest" description="Disordered" evidence="13">
    <location>
        <begin position="15"/>
        <end position="37"/>
    </location>
</feature>
<dbReference type="InterPro" id="IPR041697">
    <property type="entry name" value="Znf-C2H2_11"/>
</dbReference>
<comment type="function">
    <text evidence="1">May be involved in transcriptional regulation.</text>
</comment>
<evidence type="ECO:0000313" key="15">
    <source>
        <dbReference type="Ensembl" id="ENSLLEP00000009331.1"/>
    </source>
</evidence>
<feature type="compositionally biased region" description="Polar residues" evidence="13">
    <location>
        <begin position="1337"/>
        <end position="1349"/>
    </location>
</feature>
<comment type="subcellular location">
    <subcellularLocation>
        <location evidence="2">Nucleus</location>
    </subcellularLocation>
</comment>
<feature type="region of interest" description="Disordered" evidence="13">
    <location>
        <begin position="1337"/>
        <end position="1371"/>
    </location>
</feature>
<feature type="region of interest" description="Disordered" evidence="13">
    <location>
        <begin position="131"/>
        <end position="152"/>
    </location>
</feature>
<reference evidence="15" key="1">
    <citation type="submission" date="2025-08" db="UniProtKB">
        <authorList>
            <consortium name="Ensembl"/>
        </authorList>
    </citation>
    <scope>IDENTIFICATION</scope>
</reference>
<keyword evidence="5" id="KW-0677">Repeat</keyword>
<keyword evidence="4" id="KW-0479">Metal-binding</keyword>
<feature type="compositionally biased region" description="Basic and acidic residues" evidence="13">
    <location>
        <begin position="479"/>
        <end position="527"/>
    </location>
</feature>
<feature type="compositionally biased region" description="Basic and acidic residues" evidence="13">
    <location>
        <begin position="132"/>
        <end position="142"/>
    </location>
</feature>
<feature type="compositionally biased region" description="Basic and acidic residues" evidence="13">
    <location>
        <begin position="447"/>
        <end position="459"/>
    </location>
</feature>
<dbReference type="InterPro" id="IPR036236">
    <property type="entry name" value="Znf_C2H2_sf"/>
</dbReference>
<keyword evidence="7" id="KW-0862">Zinc</keyword>
<keyword evidence="10" id="KW-0804">Transcription</keyword>
<dbReference type="Proteomes" id="UP000694569">
    <property type="component" value="Unplaced"/>
</dbReference>
<dbReference type="SUPFAM" id="SSF57667">
    <property type="entry name" value="beta-beta-alpha zinc fingers"/>
    <property type="match status" value="3"/>
</dbReference>
<feature type="compositionally biased region" description="Basic and acidic residues" evidence="13">
    <location>
        <begin position="183"/>
        <end position="192"/>
    </location>
</feature>
<feature type="domain" description="C2H2-type" evidence="14">
    <location>
        <begin position="1163"/>
        <end position="1191"/>
    </location>
</feature>
<dbReference type="PANTHER" id="PTHR47222:SF1">
    <property type="entry name" value="ZINC FINGER PROTEIN 592"/>
    <property type="match status" value="1"/>
</dbReference>
<evidence type="ECO:0000256" key="4">
    <source>
        <dbReference type="ARBA" id="ARBA00022723"/>
    </source>
</evidence>
<dbReference type="OrthoDB" id="8856548at2759"/>
<evidence type="ECO:0000256" key="7">
    <source>
        <dbReference type="ARBA" id="ARBA00022833"/>
    </source>
</evidence>
<evidence type="ECO:0000256" key="1">
    <source>
        <dbReference type="ARBA" id="ARBA00003767"/>
    </source>
</evidence>
<comment type="similarity">
    <text evidence="3">Belongs to the krueppel C2H2-type zinc-finger protein family.</text>
</comment>
<dbReference type="InterPro" id="IPR045914">
    <property type="entry name" value="Zn532-like"/>
</dbReference>
<dbReference type="InterPro" id="IPR057356">
    <property type="entry name" value="Znf-C2H2_ZNF592"/>
</dbReference>
<evidence type="ECO:0000256" key="5">
    <source>
        <dbReference type="ARBA" id="ARBA00022737"/>
    </source>
</evidence>
<evidence type="ECO:0000259" key="14">
    <source>
        <dbReference type="PROSITE" id="PS50157"/>
    </source>
</evidence>
<feature type="compositionally biased region" description="Basic and acidic residues" evidence="13">
    <location>
        <begin position="1200"/>
        <end position="1209"/>
    </location>
</feature>
<keyword evidence="8" id="KW-0805">Transcription regulation</keyword>
<feature type="compositionally biased region" description="Low complexity" evidence="13">
    <location>
        <begin position="738"/>
        <end position="766"/>
    </location>
</feature>
<feature type="domain" description="C2H2-type" evidence="14">
    <location>
        <begin position="1070"/>
        <end position="1093"/>
    </location>
</feature>
<evidence type="ECO:0000256" key="9">
    <source>
        <dbReference type="ARBA" id="ARBA00023125"/>
    </source>
</evidence>
<evidence type="ECO:0000256" key="11">
    <source>
        <dbReference type="ARBA" id="ARBA00023242"/>
    </source>
</evidence>
<feature type="domain" description="C2H2-type" evidence="14">
    <location>
        <begin position="1011"/>
        <end position="1038"/>
    </location>
</feature>
<evidence type="ECO:0000256" key="8">
    <source>
        <dbReference type="ARBA" id="ARBA00023015"/>
    </source>
</evidence>
<dbReference type="GeneTree" id="ENSGT00940000158357"/>
<name>A0A8C5PA72_9ANUR</name>
<proteinExistence type="inferred from homology"/>
<dbReference type="Pfam" id="PF25412">
    <property type="entry name" value="zf-C2H2_ZNF592"/>
    <property type="match status" value="1"/>
</dbReference>